<evidence type="ECO:0000313" key="2">
    <source>
        <dbReference type="EMBL" id="KAA8912540.1"/>
    </source>
</evidence>
<comment type="caution">
    <text evidence="2">The sequence shown here is derived from an EMBL/GenBank/DDBJ whole genome shotgun (WGS) entry which is preliminary data.</text>
</comment>
<reference evidence="2 3" key="1">
    <citation type="submission" date="2019-09" db="EMBL/GenBank/DDBJ databases">
        <title>Draft genome of the ectomycorrhizal ascomycete Sphaerosporella brunnea.</title>
        <authorList>
            <consortium name="DOE Joint Genome Institute"/>
            <person name="Benucci G.M."/>
            <person name="Marozzi G."/>
            <person name="Antonielli L."/>
            <person name="Sanchez S."/>
            <person name="Marco P."/>
            <person name="Wang X."/>
            <person name="Falini L.B."/>
            <person name="Barry K."/>
            <person name="Haridas S."/>
            <person name="Lipzen A."/>
            <person name="Labutti K."/>
            <person name="Grigoriev I.V."/>
            <person name="Murat C."/>
            <person name="Martin F."/>
            <person name="Albertini E."/>
            <person name="Donnini D."/>
            <person name="Bonito G."/>
        </authorList>
    </citation>
    <scope>NUCLEOTIDE SEQUENCE [LARGE SCALE GENOMIC DNA]</scope>
    <source>
        <strain evidence="2 3">Sb_GMNB300</strain>
    </source>
</reference>
<evidence type="ECO:0000313" key="3">
    <source>
        <dbReference type="Proteomes" id="UP000326924"/>
    </source>
</evidence>
<feature type="region of interest" description="Disordered" evidence="1">
    <location>
        <begin position="1"/>
        <end position="20"/>
    </location>
</feature>
<feature type="region of interest" description="Disordered" evidence="1">
    <location>
        <begin position="167"/>
        <end position="186"/>
    </location>
</feature>
<dbReference type="EMBL" id="VXIS01000023">
    <property type="protein sequence ID" value="KAA8912540.1"/>
    <property type="molecule type" value="Genomic_DNA"/>
</dbReference>
<proteinExistence type="predicted"/>
<protein>
    <submittedName>
        <fullName evidence="2">Uncharacterized protein</fullName>
    </submittedName>
</protein>
<feature type="region of interest" description="Disordered" evidence="1">
    <location>
        <begin position="210"/>
        <end position="250"/>
    </location>
</feature>
<dbReference type="InParanoid" id="A0A5J5F6Q2"/>
<dbReference type="Proteomes" id="UP000326924">
    <property type="component" value="Unassembled WGS sequence"/>
</dbReference>
<accession>A0A5J5F6Q2</accession>
<dbReference type="AlphaFoldDB" id="A0A5J5F6Q2"/>
<sequence length="377" mass="40921">MHAGPPTHGNAGRSWHSGSHGEAKLAENGFLVSMLAVEQLLCCRCRGTIRHRYKPRVHDPSAGCILRVPPPSSPSYHSQPSTHILTYPQKTMPSHADVQAALNSYSVAVQQYKVLAERLPPPARPPVLERFQHRCNKWAIQRRTADVRKTIARMERQLEGLQLQQANDDGNQRVVPQRSPSATREQVEGIIDPHTRIVDRQDSANAFRQESDACGRQHRAATAVPRNGDARDTVATQRPPSTDSNETAHSVWRNNNSDKQFTAGIASGTSADDAAARVVAHGLTESDRTDDIPRDGSSVPAPDSIEDALSAADEIHAIVRVGVASPAMAMHMTRLVEALKADGAGAAVVKRVYTVFWDCVDSGATVADMNWVGGDGN</sequence>
<feature type="compositionally biased region" description="Polar residues" evidence="1">
    <location>
        <begin position="234"/>
        <end position="250"/>
    </location>
</feature>
<gene>
    <name evidence="2" type="ORF">FN846DRAFT_1019226</name>
</gene>
<organism evidence="2 3">
    <name type="scientific">Sphaerosporella brunnea</name>
    <dbReference type="NCBI Taxonomy" id="1250544"/>
    <lineage>
        <taxon>Eukaryota</taxon>
        <taxon>Fungi</taxon>
        <taxon>Dikarya</taxon>
        <taxon>Ascomycota</taxon>
        <taxon>Pezizomycotina</taxon>
        <taxon>Pezizomycetes</taxon>
        <taxon>Pezizales</taxon>
        <taxon>Pyronemataceae</taxon>
        <taxon>Sphaerosporella</taxon>
    </lineage>
</organism>
<evidence type="ECO:0000256" key="1">
    <source>
        <dbReference type="SAM" id="MobiDB-lite"/>
    </source>
</evidence>
<keyword evidence="3" id="KW-1185">Reference proteome</keyword>
<name>A0A5J5F6Q2_9PEZI</name>